<keyword evidence="1" id="KW-0732">Signal</keyword>
<name>A0A9P5N680_9AGAM</name>
<feature type="chain" id="PRO_5040313892" evidence="1">
    <location>
        <begin position="27"/>
        <end position="133"/>
    </location>
</feature>
<sequence length="133" mass="15976">MFARPCRWRSQLWLTRCTILAKNVLARRVPLHSADTTVTDCFSGLNSENFPGKDAIYKRLRNIFWSDTVGKSRKKKRENETFKFYSAFSSRFFRQLSYVYYKRPFPFRRSTQRAARAQKLDAHHERLQIFRAK</sequence>
<comment type="caution">
    <text evidence="2">The sequence shown here is derived from an EMBL/GenBank/DDBJ whole genome shotgun (WGS) entry which is preliminary data.</text>
</comment>
<evidence type="ECO:0000256" key="1">
    <source>
        <dbReference type="SAM" id="SignalP"/>
    </source>
</evidence>
<keyword evidence="3" id="KW-1185">Reference proteome</keyword>
<protein>
    <submittedName>
        <fullName evidence="2">Uncharacterized protein</fullName>
    </submittedName>
</protein>
<dbReference type="Proteomes" id="UP000759537">
    <property type="component" value="Unassembled WGS sequence"/>
</dbReference>
<gene>
    <name evidence="2" type="ORF">DFH94DRAFT_706027</name>
</gene>
<reference evidence="2" key="1">
    <citation type="submission" date="2019-10" db="EMBL/GenBank/DDBJ databases">
        <authorList>
            <consortium name="DOE Joint Genome Institute"/>
            <person name="Kuo A."/>
            <person name="Miyauchi S."/>
            <person name="Kiss E."/>
            <person name="Drula E."/>
            <person name="Kohler A."/>
            <person name="Sanchez-Garcia M."/>
            <person name="Andreopoulos B."/>
            <person name="Barry K.W."/>
            <person name="Bonito G."/>
            <person name="Buee M."/>
            <person name="Carver A."/>
            <person name="Chen C."/>
            <person name="Cichocki N."/>
            <person name="Clum A."/>
            <person name="Culley D."/>
            <person name="Crous P.W."/>
            <person name="Fauchery L."/>
            <person name="Girlanda M."/>
            <person name="Hayes R."/>
            <person name="Keri Z."/>
            <person name="LaButti K."/>
            <person name="Lipzen A."/>
            <person name="Lombard V."/>
            <person name="Magnuson J."/>
            <person name="Maillard F."/>
            <person name="Morin E."/>
            <person name="Murat C."/>
            <person name="Nolan M."/>
            <person name="Ohm R."/>
            <person name="Pangilinan J."/>
            <person name="Pereira M."/>
            <person name="Perotto S."/>
            <person name="Peter M."/>
            <person name="Riley R."/>
            <person name="Sitrit Y."/>
            <person name="Stielow B."/>
            <person name="Szollosi G."/>
            <person name="Zifcakova L."/>
            <person name="Stursova M."/>
            <person name="Spatafora J.W."/>
            <person name="Tedersoo L."/>
            <person name="Vaario L.-M."/>
            <person name="Yamada A."/>
            <person name="Yan M."/>
            <person name="Wang P."/>
            <person name="Xu J."/>
            <person name="Bruns T."/>
            <person name="Baldrian P."/>
            <person name="Vilgalys R."/>
            <person name="Henrissat B."/>
            <person name="Grigoriev I.V."/>
            <person name="Hibbett D."/>
            <person name="Nagy L.G."/>
            <person name="Martin F.M."/>
        </authorList>
    </citation>
    <scope>NUCLEOTIDE SEQUENCE</scope>
    <source>
        <strain evidence="2">Prilba</strain>
    </source>
</reference>
<organism evidence="2 3">
    <name type="scientific">Russula ochroleuca</name>
    <dbReference type="NCBI Taxonomy" id="152965"/>
    <lineage>
        <taxon>Eukaryota</taxon>
        <taxon>Fungi</taxon>
        <taxon>Dikarya</taxon>
        <taxon>Basidiomycota</taxon>
        <taxon>Agaricomycotina</taxon>
        <taxon>Agaricomycetes</taxon>
        <taxon>Russulales</taxon>
        <taxon>Russulaceae</taxon>
        <taxon>Russula</taxon>
    </lineage>
</organism>
<accession>A0A9P5N680</accession>
<dbReference type="EMBL" id="WHVB01000001">
    <property type="protein sequence ID" value="KAF8487407.1"/>
    <property type="molecule type" value="Genomic_DNA"/>
</dbReference>
<dbReference type="AlphaFoldDB" id="A0A9P5N680"/>
<evidence type="ECO:0000313" key="2">
    <source>
        <dbReference type="EMBL" id="KAF8487407.1"/>
    </source>
</evidence>
<proteinExistence type="predicted"/>
<reference evidence="2" key="2">
    <citation type="journal article" date="2020" name="Nat. Commun.">
        <title>Large-scale genome sequencing of mycorrhizal fungi provides insights into the early evolution of symbiotic traits.</title>
        <authorList>
            <person name="Miyauchi S."/>
            <person name="Kiss E."/>
            <person name="Kuo A."/>
            <person name="Drula E."/>
            <person name="Kohler A."/>
            <person name="Sanchez-Garcia M."/>
            <person name="Morin E."/>
            <person name="Andreopoulos B."/>
            <person name="Barry K.W."/>
            <person name="Bonito G."/>
            <person name="Buee M."/>
            <person name="Carver A."/>
            <person name="Chen C."/>
            <person name="Cichocki N."/>
            <person name="Clum A."/>
            <person name="Culley D."/>
            <person name="Crous P.W."/>
            <person name="Fauchery L."/>
            <person name="Girlanda M."/>
            <person name="Hayes R.D."/>
            <person name="Keri Z."/>
            <person name="LaButti K."/>
            <person name="Lipzen A."/>
            <person name="Lombard V."/>
            <person name="Magnuson J."/>
            <person name="Maillard F."/>
            <person name="Murat C."/>
            <person name="Nolan M."/>
            <person name="Ohm R.A."/>
            <person name="Pangilinan J."/>
            <person name="Pereira M.F."/>
            <person name="Perotto S."/>
            <person name="Peter M."/>
            <person name="Pfister S."/>
            <person name="Riley R."/>
            <person name="Sitrit Y."/>
            <person name="Stielow J.B."/>
            <person name="Szollosi G."/>
            <person name="Zifcakova L."/>
            <person name="Stursova M."/>
            <person name="Spatafora J.W."/>
            <person name="Tedersoo L."/>
            <person name="Vaario L.M."/>
            <person name="Yamada A."/>
            <person name="Yan M."/>
            <person name="Wang P."/>
            <person name="Xu J."/>
            <person name="Bruns T."/>
            <person name="Baldrian P."/>
            <person name="Vilgalys R."/>
            <person name="Dunand C."/>
            <person name="Henrissat B."/>
            <person name="Grigoriev I.V."/>
            <person name="Hibbett D."/>
            <person name="Nagy L.G."/>
            <person name="Martin F.M."/>
        </authorList>
    </citation>
    <scope>NUCLEOTIDE SEQUENCE</scope>
    <source>
        <strain evidence="2">Prilba</strain>
    </source>
</reference>
<feature type="signal peptide" evidence="1">
    <location>
        <begin position="1"/>
        <end position="26"/>
    </location>
</feature>
<evidence type="ECO:0000313" key="3">
    <source>
        <dbReference type="Proteomes" id="UP000759537"/>
    </source>
</evidence>